<dbReference type="EMBL" id="JAHRHJ020000001">
    <property type="protein sequence ID" value="KAH9329926.1"/>
    <property type="molecule type" value="Genomic_DNA"/>
</dbReference>
<name>A0AA38GVM4_TAXCH</name>
<protein>
    <submittedName>
        <fullName evidence="1">Uncharacterized protein</fullName>
    </submittedName>
</protein>
<comment type="caution">
    <text evidence="1">The sequence shown here is derived from an EMBL/GenBank/DDBJ whole genome shotgun (WGS) entry which is preliminary data.</text>
</comment>
<organism evidence="1 2">
    <name type="scientific">Taxus chinensis</name>
    <name type="common">Chinese yew</name>
    <name type="synonym">Taxus wallichiana var. chinensis</name>
    <dbReference type="NCBI Taxonomy" id="29808"/>
    <lineage>
        <taxon>Eukaryota</taxon>
        <taxon>Viridiplantae</taxon>
        <taxon>Streptophyta</taxon>
        <taxon>Embryophyta</taxon>
        <taxon>Tracheophyta</taxon>
        <taxon>Spermatophyta</taxon>
        <taxon>Pinopsida</taxon>
        <taxon>Pinidae</taxon>
        <taxon>Conifers II</taxon>
        <taxon>Cupressales</taxon>
        <taxon>Taxaceae</taxon>
        <taxon>Taxus</taxon>
    </lineage>
</organism>
<reference evidence="1 2" key="1">
    <citation type="journal article" date="2021" name="Nat. Plants">
        <title>The Taxus genome provides insights into paclitaxel biosynthesis.</title>
        <authorList>
            <person name="Xiong X."/>
            <person name="Gou J."/>
            <person name="Liao Q."/>
            <person name="Li Y."/>
            <person name="Zhou Q."/>
            <person name="Bi G."/>
            <person name="Li C."/>
            <person name="Du R."/>
            <person name="Wang X."/>
            <person name="Sun T."/>
            <person name="Guo L."/>
            <person name="Liang H."/>
            <person name="Lu P."/>
            <person name="Wu Y."/>
            <person name="Zhang Z."/>
            <person name="Ro D.K."/>
            <person name="Shang Y."/>
            <person name="Huang S."/>
            <person name="Yan J."/>
        </authorList>
    </citation>
    <scope>NUCLEOTIDE SEQUENCE [LARGE SCALE GENOMIC DNA]</scope>
    <source>
        <strain evidence="1">Ta-2019</strain>
    </source>
</reference>
<evidence type="ECO:0000313" key="2">
    <source>
        <dbReference type="Proteomes" id="UP000824469"/>
    </source>
</evidence>
<dbReference type="AlphaFoldDB" id="A0AA38GVM4"/>
<sequence length="57" mass="6449">VTTSGIATISWPFLFTSEQGLEKWVSNSEDKIRPLDIRSSAVQCCGYYLFLVVFMTI</sequence>
<gene>
    <name evidence="1" type="ORF">KI387_002034</name>
</gene>
<feature type="non-terminal residue" evidence="1">
    <location>
        <position position="57"/>
    </location>
</feature>
<dbReference type="Proteomes" id="UP000824469">
    <property type="component" value="Unassembled WGS sequence"/>
</dbReference>
<feature type="non-terminal residue" evidence="1">
    <location>
        <position position="1"/>
    </location>
</feature>
<evidence type="ECO:0000313" key="1">
    <source>
        <dbReference type="EMBL" id="KAH9329926.1"/>
    </source>
</evidence>
<keyword evidence="2" id="KW-1185">Reference proteome</keyword>
<accession>A0AA38GVM4</accession>
<proteinExistence type="predicted"/>